<protein>
    <recommendedName>
        <fullName evidence="4">Ribosome hibernation promoting factor</fullName>
    </recommendedName>
    <alternativeName>
        <fullName evidence="5">Hibernation factor HPF</fullName>
    </alternativeName>
</protein>
<dbReference type="NCBIfam" id="TIGR00741">
    <property type="entry name" value="yfiA"/>
    <property type="match status" value="1"/>
</dbReference>
<dbReference type="InterPro" id="IPR036567">
    <property type="entry name" value="RHF-like"/>
</dbReference>
<name>A0ABY9MS95_9GAMM</name>
<reference evidence="6 7" key="1">
    <citation type="submission" date="2023-08" db="EMBL/GenBank/DDBJ databases">
        <title>New molecular markers tilS and rpoB for phylogenetic and monitoring studies of the genus Thiothrix biodiversity.</title>
        <authorList>
            <person name="Ravin N.V."/>
            <person name="Smolyakov D."/>
            <person name="Markov N.D."/>
            <person name="Beletsky A.V."/>
            <person name="Mardanov A.V."/>
            <person name="Rudenko T.S."/>
            <person name="Grabovich M.Y."/>
        </authorList>
    </citation>
    <scope>NUCLEOTIDE SEQUENCE [LARGE SCALE GENOMIC DNA]</scope>
    <source>
        <strain evidence="6 7">MK1</strain>
    </source>
</reference>
<keyword evidence="7" id="KW-1185">Reference proteome</keyword>
<dbReference type="RefSeq" id="WP_028489448.1">
    <property type="nucleotide sequence ID" value="NZ_CP133218.1"/>
</dbReference>
<dbReference type="Gene3D" id="3.30.160.100">
    <property type="entry name" value="Ribosome hibernation promotion factor-like"/>
    <property type="match status" value="1"/>
</dbReference>
<keyword evidence="1" id="KW-0810">Translation regulation</keyword>
<dbReference type="CDD" id="cd00552">
    <property type="entry name" value="RaiA"/>
    <property type="match status" value="1"/>
</dbReference>
<dbReference type="SUPFAM" id="SSF69754">
    <property type="entry name" value="Ribosome binding protein Y (YfiA homologue)"/>
    <property type="match status" value="1"/>
</dbReference>
<dbReference type="InterPro" id="IPR003489">
    <property type="entry name" value="RHF/RaiA"/>
</dbReference>
<evidence type="ECO:0000313" key="6">
    <source>
        <dbReference type="EMBL" id="WML90260.1"/>
    </source>
</evidence>
<proteinExistence type="inferred from homology"/>
<evidence type="ECO:0000256" key="5">
    <source>
        <dbReference type="ARBA" id="ARBA00041319"/>
    </source>
</evidence>
<accession>A0ABY9MS95</accession>
<dbReference type="Proteomes" id="UP001236657">
    <property type="component" value="Chromosome"/>
</dbReference>
<evidence type="ECO:0000256" key="3">
    <source>
        <dbReference type="ARBA" id="ARBA00038695"/>
    </source>
</evidence>
<dbReference type="PANTHER" id="PTHR33231:SF1">
    <property type="entry name" value="30S RIBOSOMAL PROTEIN"/>
    <property type="match status" value="1"/>
</dbReference>
<evidence type="ECO:0000256" key="4">
    <source>
        <dbReference type="ARBA" id="ARBA00041148"/>
    </source>
</evidence>
<evidence type="ECO:0000256" key="2">
    <source>
        <dbReference type="ARBA" id="ARBA00038434"/>
    </source>
</evidence>
<dbReference type="PANTHER" id="PTHR33231">
    <property type="entry name" value="30S RIBOSOMAL PROTEIN"/>
    <property type="match status" value="1"/>
</dbReference>
<dbReference type="InterPro" id="IPR050574">
    <property type="entry name" value="HPF/YfiA_ribosome-assoc"/>
</dbReference>
<dbReference type="Pfam" id="PF02482">
    <property type="entry name" value="Ribosomal_S30AE"/>
    <property type="match status" value="1"/>
</dbReference>
<organism evidence="6 7">
    <name type="scientific">Thiothrix lacustris</name>
    <dbReference type="NCBI Taxonomy" id="525917"/>
    <lineage>
        <taxon>Bacteria</taxon>
        <taxon>Pseudomonadati</taxon>
        <taxon>Pseudomonadota</taxon>
        <taxon>Gammaproteobacteria</taxon>
        <taxon>Thiotrichales</taxon>
        <taxon>Thiotrichaceae</taxon>
        <taxon>Thiothrix</taxon>
    </lineage>
</organism>
<gene>
    <name evidence="6" type="primary">raiA</name>
    <name evidence="6" type="ORF">RCF98_14970</name>
</gene>
<dbReference type="EMBL" id="CP133218">
    <property type="protein sequence ID" value="WML90260.1"/>
    <property type="molecule type" value="Genomic_DNA"/>
</dbReference>
<sequence length="112" mass="13100">MQLEITGHHLEVTDSMNNYVREKAERLKRHFDQVMKIHFILEVQKQNHKAEATFHVNGNHFFADAIADDMYAAIDALTDKLDRQIVKHKEKIKDHHRQEAVQLAAITEETVD</sequence>
<evidence type="ECO:0000313" key="7">
    <source>
        <dbReference type="Proteomes" id="UP001236657"/>
    </source>
</evidence>
<evidence type="ECO:0000256" key="1">
    <source>
        <dbReference type="ARBA" id="ARBA00022845"/>
    </source>
</evidence>
<comment type="similarity">
    <text evidence="2">Belongs to the HPF/YfiA ribosome-associated protein family. Short HPF subfamily.</text>
</comment>
<comment type="subunit">
    <text evidence="3">Associates exclusively with 100S ribosomes, which are dimers of 70S ribosomes.</text>
</comment>